<name>A0A0D5NPP8_9BACL</name>
<keyword evidence="1" id="KW-0812">Transmembrane</keyword>
<gene>
    <name evidence="2" type="ORF">VN24_25110</name>
</gene>
<evidence type="ECO:0000313" key="2">
    <source>
        <dbReference type="EMBL" id="AJY77231.1"/>
    </source>
</evidence>
<dbReference type="Pfam" id="PF14004">
    <property type="entry name" value="DUF4227"/>
    <property type="match status" value="1"/>
</dbReference>
<dbReference type="PATRIC" id="fig|1126833.4.peg.5518"/>
<protein>
    <recommendedName>
        <fullName evidence="4">DUF4227 domain-containing protein</fullName>
    </recommendedName>
</protein>
<dbReference type="HOGENOM" id="CLU_185001_1_0_9"/>
<accession>A0A0D5NPP8</accession>
<dbReference type="OrthoDB" id="2691647at2"/>
<reference evidence="3" key="2">
    <citation type="submission" date="2015-03" db="EMBL/GenBank/DDBJ databases">
        <title>Genome sequence of Paenibacillus beijingensis strain DSM 24997T.</title>
        <authorList>
            <person name="Kwak Y."/>
            <person name="Shin J.-H."/>
        </authorList>
    </citation>
    <scope>NUCLEOTIDE SEQUENCE [LARGE SCALE GENOMIC DNA]</scope>
    <source>
        <strain evidence="3">DSM 24997</strain>
    </source>
</reference>
<dbReference type="STRING" id="1126833.VN24_25110"/>
<keyword evidence="3" id="KW-1185">Reference proteome</keyword>
<reference evidence="2 3" key="1">
    <citation type="journal article" date="2015" name="J. Biotechnol.">
        <title>Complete genome sequence of Paenibacillus beijingensis 7188(T) (=DSM 24997(T)), a novel rhizobacterium from jujube garden soil.</title>
        <authorList>
            <person name="Kwak Y."/>
            <person name="Shin J.H."/>
        </authorList>
    </citation>
    <scope>NUCLEOTIDE SEQUENCE [LARGE SCALE GENOMIC DNA]</scope>
    <source>
        <strain evidence="2 3">DSM 24997</strain>
    </source>
</reference>
<dbReference type="InterPro" id="IPR025321">
    <property type="entry name" value="DUF4227"/>
</dbReference>
<evidence type="ECO:0000256" key="1">
    <source>
        <dbReference type="SAM" id="Phobius"/>
    </source>
</evidence>
<dbReference type="AlphaFoldDB" id="A0A0D5NPP8"/>
<organism evidence="2 3">
    <name type="scientific">Paenibacillus beijingensis</name>
    <dbReference type="NCBI Taxonomy" id="1126833"/>
    <lineage>
        <taxon>Bacteria</taxon>
        <taxon>Bacillati</taxon>
        <taxon>Bacillota</taxon>
        <taxon>Bacilli</taxon>
        <taxon>Bacillales</taxon>
        <taxon>Paenibacillaceae</taxon>
        <taxon>Paenibacillus</taxon>
    </lineage>
</organism>
<sequence length="77" mass="8972">MIVSLRTWLRRLLFVIVFIVLTFLAFGGYRWAALLIAPMDPYKTPEGGAVKVFHRHVAPQEGGSIADRLRWFYWYGE</sequence>
<evidence type="ECO:0008006" key="4">
    <source>
        <dbReference type="Google" id="ProtNLM"/>
    </source>
</evidence>
<keyword evidence="1" id="KW-0472">Membrane</keyword>
<dbReference type="RefSeq" id="WP_045672656.1">
    <property type="nucleotide sequence ID" value="NZ_CP011058.1"/>
</dbReference>
<proteinExistence type="predicted"/>
<feature type="transmembrane region" description="Helical" evidence="1">
    <location>
        <begin position="12"/>
        <end position="32"/>
    </location>
</feature>
<dbReference type="KEGG" id="pbj:VN24_25110"/>
<evidence type="ECO:0000313" key="3">
    <source>
        <dbReference type="Proteomes" id="UP000032633"/>
    </source>
</evidence>
<keyword evidence="1" id="KW-1133">Transmembrane helix</keyword>
<dbReference type="Proteomes" id="UP000032633">
    <property type="component" value="Chromosome"/>
</dbReference>
<dbReference type="EMBL" id="CP011058">
    <property type="protein sequence ID" value="AJY77231.1"/>
    <property type="molecule type" value="Genomic_DNA"/>
</dbReference>